<dbReference type="InterPro" id="IPR037682">
    <property type="entry name" value="TonB_C"/>
</dbReference>
<keyword evidence="5" id="KW-0997">Cell inner membrane</keyword>
<evidence type="ECO:0000259" key="11">
    <source>
        <dbReference type="PROSITE" id="PS52015"/>
    </source>
</evidence>
<dbReference type="NCBIfam" id="TIGR01352">
    <property type="entry name" value="tonB_Cterm"/>
    <property type="match status" value="1"/>
</dbReference>
<keyword evidence="9" id="KW-0472">Membrane</keyword>
<keyword evidence="7" id="KW-0653">Protein transport</keyword>
<evidence type="ECO:0000256" key="8">
    <source>
        <dbReference type="ARBA" id="ARBA00022989"/>
    </source>
</evidence>
<dbReference type="PANTHER" id="PTHR33446:SF2">
    <property type="entry name" value="PROTEIN TONB"/>
    <property type="match status" value="1"/>
</dbReference>
<evidence type="ECO:0000256" key="2">
    <source>
        <dbReference type="ARBA" id="ARBA00006555"/>
    </source>
</evidence>
<feature type="region of interest" description="Disordered" evidence="10">
    <location>
        <begin position="47"/>
        <end position="102"/>
    </location>
</feature>
<comment type="subcellular location">
    <subcellularLocation>
        <location evidence="1">Cell inner membrane</location>
        <topology evidence="1">Single-pass membrane protein</topology>
        <orientation evidence="1">Periplasmic side</orientation>
    </subcellularLocation>
</comment>
<organism evidence="12 13">
    <name type="scientific">Leptospira idonii</name>
    <dbReference type="NCBI Taxonomy" id="1193500"/>
    <lineage>
        <taxon>Bacteria</taxon>
        <taxon>Pseudomonadati</taxon>
        <taxon>Spirochaetota</taxon>
        <taxon>Spirochaetia</taxon>
        <taxon>Leptospirales</taxon>
        <taxon>Leptospiraceae</taxon>
        <taxon>Leptospira</taxon>
    </lineage>
</organism>
<dbReference type="GO" id="GO:0015031">
    <property type="term" value="P:protein transport"/>
    <property type="evidence" value="ECO:0007669"/>
    <property type="project" value="UniProtKB-KW"/>
</dbReference>
<name>A0A4R9M183_9LEPT</name>
<evidence type="ECO:0000313" key="12">
    <source>
        <dbReference type="EMBL" id="TGN20504.1"/>
    </source>
</evidence>
<gene>
    <name evidence="12" type="ORF">EHS15_04200</name>
</gene>
<accession>A0A4R9M183</accession>
<evidence type="ECO:0000313" key="13">
    <source>
        <dbReference type="Proteomes" id="UP000298058"/>
    </source>
</evidence>
<proteinExistence type="inferred from homology"/>
<evidence type="ECO:0000256" key="3">
    <source>
        <dbReference type="ARBA" id="ARBA00022448"/>
    </source>
</evidence>
<evidence type="ECO:0000256" key="6">
    <source>
        <dbReference type="ARBA" id="ARBA00022692"/>
    </source>
</evidence>
<dbReference type="PANTHER" id="PTHR33446">
    <property type="entry name" value="PROTEIN TONB-RELATED"/>
    <property type="match status" value="1"/>
</dbReference>
<dbReference type="OrthoDB" id="339271at2"/>
<sequence length="174" mass="18834">METGIGLSALLQILILLFWFTPKFEGDSLDSLVEEVAFIDNVQIQEPVSDSKPTDGDFDLTDKEKVEKKEDPRIAGASDPIVSGATSPVDLSPNVRPEYTPEAKSAGITGTMTLEVIIANTGEVLRVRSVGKTLGGGLEQAAIDTYRKKRFSPSIMEGKPITVKVLVPIRFSLN</sequence>
<evidence type="ECO:0000256" key="9">
    <source>
        <dbReference type="ARBA" id="ARBA00023136"/>
    </source>
</evidence>
<dbReference type="AlphaFoldDB" id="A0A4R9M183"/>
<dbReference type="SUPFAM" id="SSF74653">
    <property type="entry name" value="TolA/TonB C-terminal domain"/>
    <property type="match status" value="1"/>
</dbReference>
<keyword evidence="4" id="KW-1003">Cell membrane</keyword>
<reference evidence="12" key="1">
    <citation type="journal article" date="2019" name="PLoS Negl. Trop. Dis.">
        <title>Revisiting the worldwide diversity of Leptospira species in the environment.</title>
        <authorList>
            <person name="Vincent A.T."/>
            <person name="Schiettekatte O."/>
            <person name="Bourhy P."/>
            <person name="Veyrier F.J."/>
            <person name="Picardeau M."/>
        </authorList>
    </citation>
    <scope>NUCLEOTIDE SEQUENCE [LARGE SCALE GENOMIC DNA]</scope>
    <source>
        <strain evidence="12">201300427</strain>
    </source>
</reference>
<dbReference type="Proteomes" id="UP000298058">
    <property type="component" value="Unassembled WGS sequence"/>
</dbReference>
<evidence type="ECO:0000256" key="4">
    <source>
        <dbReference type="ARBA" id="ARBA00022475"/>
    </source>
</evidence>
<keyword evidence="3" id="KW-0813">Transport</keyword>
<keyword evidence="8" id="KW-1133">Transmembrane helix</keyword>
<dbReference type="Pfam" id="PF03544">
    <property type="entry name" value="TonB_C"/>
    <property type="match status" value="1"/>
</dbReference>
<protein>
    <submittedName>
        <fullName evidence="12">Energy transducer TonB</fullName>
    </submittedName>
</protein>
<feature type="domain" description="TonB C-terminal" evidence="11">
    <location>
        <begin position="84"/>
        <end position="174"/>
    </location>
</feature>
<dbReference type="EMBL" id="RQHW01000013">
    <property type="protein sequence ID" value="TGN20504.1"/>
    <property type="molecule type" value="Genomic_DNA"/>
</dbReference>
<comment type="caution">
    <text evidence="12">The sequence shown here is derived from an EMBL/GenBank/DDBJ whole genome shotgun (WGS) entry which is preliminary data.</text>
</comment>
<feature type="compositionally biased region" description="Basic and acidic residues" evidence="10">
    <location>
        <begin position="52"/>
        <end position="73"/>
    </location>
</feature>
<dbReference type="PROSITE" id="PS52015">
    <property type="entry name" value="TONB_CTD"/>
    <property type="match status" value="1"/>
</dbReference>
<dbReference type="GO" id="GO:0055085">
    <property type="term" value="P:transmembrane transport"/>
    <property type="evidence" value="ECO:0007669"/>
    <property type="project" value="InterPro"/>
</dbReference>
<keyword evidence="13" id="KW-1185">Reference proteome</keyword>
<evidence type="ECO:0000256" key="10">
    <source>
        <dbReference type="SAM" id="MobiDB-lite"/>
    </source>
</evidence>
<dbReference type="GO" id="GO:0031992">
    <property type="term" value="F:energy transducer activity"/>
    <property type="evidence" value="ECO:0007669"/>
    <property type="project" value="TreeGrafter"/>
</dbReference>
<evidence type="ECO:0000256" key="1">
    <source>
        <dbReference type="ARBA" id="ARBA00004383"/>
    </source>
</evidence>
<evidence type="ECO:0000256" key="7">
    <source>
        <dbReference type="ARBA" id="ARBA00022927"/>
    </source>
</evidence>
<comment type="similarity">
    <text evidence="2">Belongs to the TonB family.</text>
</comment>
<evidence type="ECO:0000256" key="5">
    <source>
        <dbReference type="ARBA" id="ARBA00022519"/>
    </source>
</evidence>
<dbReference type="InterPro" id="IPR006260">
    <property type="entry name" value="TonB/TolA_C"/>
</dbReference>
<dbReference type="InterPro" id="IPR051045">
    <property type="entry name" value="TonB-dependent_transducer"/>
</dbReference>
<dbReference type="GO" id="GO:0098797">
    <property type="term" value="C:plasma membrane protein complex"/>
    <property type="evidence" value="ECO:0007669"/>
    <property type="project" value="TreeGrafter"/>
</dbReference>
<keyword evidence="6" id="KW-0812">Transmembrane</keyword>
<dbReference type="Gene3D" id="3.30.1150.10">
    <property type="match status" value="1"/>
</dbReference>